<name>A0ABW1PBN1_9PSEU</name>
<dbReference type="Pfam" id="PF10634">
    <property type="entry name" value="Iron_transport"/>
    <property type="match status" value="1"/>
</dbReference>
<comment type="similarity">
    <text evidence="1">Belongs to the UPF0423 family.</text>
</comment>
<dbReference type="RefSeq" id="WP_380639772.1">
    <property type="nucleotide sequence ID" value="NZ_JBHSQO010000036.1"/>
</dbReference>
<keyword evidence="5" id="KW-1185">Reference proteome</keyword>
<dbReference type="InterPro" id="IPR038482">
    <property type="entry name" value="Tp34-type_sf"/>
</dbReference>
<proteinExistence type="inferred from homology"/>
<protein>
    <submittedName>
        <fullName evidence="4">Iron transporter</fullName>
    </submittedName>
</protein>
<comment type="caution">
    <text evidence="4">The sequence shown here is derived from an EMBL/GenBank/DDBJ whole genome shotgun (WGS) entry which is preliminary data.</text>
</comment>
<keyword evidence="2" id="KW-0732">Signal</keyword>
<feature type="region of interest" description="Disordered" evidence="3">
    <location>
        <begin position="1"/>
        <end position="20"/>
    </location>
</feature>
<dbReference type="InterPro" id="IPR018470">
    <property type="entry name" value="Metal-bd_Tp34-typ"/>
</dbReference>
<evidence type="ECO:0000256" key="1">
    <source>
        <dbReference type="ARBA" id="ARBA00010013"/>
    </source>
</evidence>
<dbReference type="Proteomes" id="UP001596220">
    <property type="component" value="Unassembled WGS sequence"/>
</dbReference>
<organism evidence="4 5">
    <name type="scientific">Saccharothrix lopnurensis</name>
    <dbReference type="NCBI Taxonomy" id="1670621"/>
    <lineage>
        <taxon>Bacteria</taxon>
        <taxon>Bacillati</taxon>
        <taxon>Actinomycetota</taxon>
        <taxon>Actinomycetes</taxon>
        <taxon>Pseudonocardiales</taxon>
        <taxon>Pseudonocardiaceae</taxon>
        <taxon>Saccharothrix</taxon>
    </lineage>
</organism>
<evidence type="ECO:0000313" key="4">
    <source>
        <dbReference type="EMBL" id="MFC6093009.1"/>
    </source>
</evidence>
<feature type="region of interest" description="Disordered" evidence="3">
    <location>
        <begin position="176"/>
        <end position="197"/>
    </location>
</feature>
<dbReference type="EMBL" id="JBHSQO010000036">
    <property type="protein sequence ID" value="MFC6093009.1"/>
    <property type="molecule type" value="Genomic_DNA"/>
</dbReference>
<sequence>MSTPGSTPPMDASNEADPGQLDVARAEGAAYRKALEAMREESGAVIKQAGEFLVALVQEDAEGMYALQDGHLAWHEAPEDANGHLEIAVADASDGRFVPGLDVTVTVTSGGEKVLDTTLPFLWHPFLYHYGTNFTMPGAGDYDVQVHIDPPQFMRHDPINGKRYEHPVEVAFLTVPFNPGRKPSPEAQPRAQGTPAG</sequence>
<accession>A0ABW1PBN1</accession>
<evidence type="ECO:0000256" key="2">
    <source>
        <dbReference type="ARBA" id="ARBA00022729"/>
    </source>
</evidence>
<gene>
    <name evidence="4" type="ORF">ACFP3R_27380</name>
</gene>
<evidence type="ECO:0000256" key="3">
    <source>
        <dbReference type="SAM" id="MobiDB-lite"/>
    </source>
</evidence>
<dbReference type="Gene3D" id="2.60.40.2480">
    <property type="entry name" value="Periplasmic metal-binding protein Tp34-type"/>
    <property type="match status" value="1"/>
</dbReference>
<evidence type="ECO:0000313" key="5">
    <source>
        <dbReference type="Proteomes" id="UP001596220"/>
    </source>
</evidence>
<reference evidence="5" key="1">
    <citation type="journal article" date="2019" name="Int. J. Syst. Evol. Microbiol.">
        <title>The Global Catalogue of Microorganisms (GCM) 10K type strain sequencing project: providing services to taxonomists for standard genome sequencing and annotation.</title>
        <authorList>
            <consortium name="The Broad Institute Genomics Platform"/>
            <consortium name="The Broad Institute Genome Sequencing Center for Infectious Disease"/>
            <person name="Wu L."/>
            <person name="Ma J."/>
        </authorList>
    </citation>
    <scope>NUCLEOTIDE SEQUENCE [LARGE SCALE GENOMIC DNA]</scope>
    <source>
        <strain evidence="5">CGMCC 4.7246</strain>
    </source>
</reference>